<dbReference type="Gene3D" id="2.40.128.140">
    <property type="entry name" value="Outer membrane protein"/>
    <property type="match status" value="1"/>
</dbReference>
<keyword evidence="1" id="KW-0732">Signal</keyword>
<comment type="caution">
    <text evidence="2">The sequence shown here is derived from an EMBL/GenBank/DDBJ whole genome shotgun (WGS) entry which is preliminary data.</text>
</comment>
<feature type="chain" id="PRO_5020756730" description="Lipid A deacylase LpxR family protein" evidence="1">
    <location>
        <begin position="20"/>
        <end position="342"/>
    </location>
</feature>
<keyword evidence="3" id="KW-1185">Reference proteome</keyword>
<dbReference type="EMBL" id="SOCA01000015">
    <property type="protein sequence ID" value="TDU63138.1"/>
    <property type="molecule type" value="Genomic_DNA"/>
</dbReference>
<feature type="signal peptide" evidence="1">
    <location>
        <begin position="1"/>
        <end position="19"/>
    </location>
</feature>
<evidence type="ECO:0008006" key="4">
    <source>
        <dbReference type="Google" id="ProtNLM"/>
    </source>
</evidence>
<dbReference type="InterPro" id="IPR037107">
    <property type="entry name" value="Put_OMP_sf"/>
</dbReference>
<proteinExistence type="predicted"/>
<dbReference type="RefSeq" id="WP_166647438.1">
    <property type="nucleotide sequence ID" value="NZ_SOCA01000015.1"/>
</dbReference>
<evidence type="ECO:0000313" key="3">
    <source>
        <dbReference type="Proteomes" id="UP000295662"/>
    </source>
</evidence>
<dbReference type="Proteomes" id="UP000295662">
    <property type="component" value="Unassembled WGS sequence"/>
</dbReference>
<organism evidence="2 3">
    <name type="scientific">Prosthecobacter fusiformis</name>
    <dbReference type="NCBI Taxonomy" id="48464"/>
    <lineage>
        <taxon>Bacteria</taxon>
        <taxon>Pseudomonadati</taxon>
        <taxon>Verrucomicrobiota</taxon>
        <taxon>Verrucomicrobiia</taxon>
        <taxon>Verrucomicrobiales</taxon>
        <taxon>Verrucomicrobiaceae</taxon>
        <taxon>Prosthecobacter</taxon>
    </lineage>
</organism>
<evidence type="ECO:0000256" key="1">
    <source>
        <dbReference type="SAM" id="SignalP"/>
    </source>
</evidence>
<dbReference type="Pfam" id="PF09982">
    <property type="entry name" value="LpxR"/>
    <property type="match status" value="1"/>
</dbReference>
<sequence length="342" mass="38657">MKPILCFLAALVLPTAMHAQEIDPNRFGTLSFYFENDLFASTDENYTNGTRISWTSPALRKFGDDPTMGQMAGYFDNFGWTGNSDYERNVAISLGQSMFTPSNVDAFDLVEDERPYAGWLYVGMGLIWKNSKVKNSLVLNIGVVGPWSYAEETQRVVHETRNQSFPNGWDNQIGNEIGVNASYERMWRIRDRKDFHGWDWDILPYAGATLGNVMTHATIGSEIRFGYNLPDDFGTGAITESATTPTAVENPYTAKSWGRRFGFHFFARGEGRAVARNIFLDGNTFRDSHSVDKYPFVGDLSAGVGMNWKNTKLSYAFVYRTKEFEGQENEQIFGSITLSFNF</sequence>
<dbReference type="InterPro" id="IPR018707">
    <property type="entry name" value="LpxR"/>
</dbReference>
<evidence type="ECO:0000313" key="2">
    <source>
        <dbReference type="EMBL" id="TDU63138.1"/>
    </source>
</evidence>
<name>A0A4R7RIK8_9BACT</name>
<reference evidence="2 3" key="1">
    <citation type="submission" date="2019-03" db="EMBL/GenBank/DDBJ databases">
        <title>Genomic Encyclopedia of Archaeal and Bacterial Type Strains, Phase II (KMG-II): from individual species to whole genera.</title>
        <authorList>
            <person name="Goeker M."/>
        </authorList>
    </citation>
    <scope>NUCLEOTIDE SEQUENCE [LARGE SCALE GENOMIC DNA]</scope>
    <source>
        <strain evidence="2 3">ATCC 25309</strain>
    </source>
</reference>
<protein>
    <recommendedName>
        <fullName evidence="4">Lipid A deacylase LpxR family protein</fullName>
    </recommendedName>
</protein>
<gene>
    <name evidence="2" type="ORF">EI77_04459</name>
</gene>
<accession>A0A4R7RIK8</accession>
<dbReference type="AlphaFoldDB" id="A0A4R7RIK8"/>